<keyword evidence="2 5" id="KW-0659">Purine metabolism</keyword>
<dbReference type="UniPathway" id="UPA00395"/>
<comment type="pathway">
    <text evidence="5">Nitrogen metabolism; (S)-allantoin degradation.</text>
</comment>
<dbReference type="CDD" id="cd20298">
    <property type="entry name" value="cupin_UAH"/>
    <property type="match status" value="1"/>
</dbReference>
<dbReference type="RefSeq" id="WP_162084789.1">
    <property type="nucleotide sequence ID" value="NZ_AP021881.1"/>
</dbReference>
<dbReference type="Proteomes" id="UP000463939">
    <property type="component" value="Chromosome"/>
</dbReference>
<evidence type="ECO:0000256" key="4">
    <source>
        <dbReference type="ARBA" id="ARBA00047684"/>
    </source>
</evidence>
<reference evidence="7" key="1">
    <citation type="submission" date="2019-11" db="EMBL/GenBank/DDBJ databases">
        <title>Isolation and characterization of a novel species in the genus Sulfuriferula.</title>
        <authorList>
            <person name="Mochizuki J."/>
            <person name="Kojima H."/>
            <person name="Fukui M."/>
        </authorList>
    </citation>
    <scope>NUCLEOTIDE SEQUENCE [LARGE SCALE GENOMIC DNA]</scope>
    <source>
        <strain evidence="7">SGTM</strain>
    </source>
</reference>
<dbReference type="Pfam" id="PF04115">
    <property type="entry name" value="Ureidogly_lyase"/>
    <property type="match status" value="1"/>
</dbReference>
<accession>A0A809RQ31</accession>
<keyword evidence="7" id="KW-1185">Reference proteome</keyword>
<dbReference type="InterPro" id="IPR023525">
    <property type="entry name" value="Ureidogly_lyase_bac"/>
</dbReference>
<dbReference type="PANTHER" id="PTHR21221">
    <property type="entry name" value="UREIDOGLYCOLATE HYDROLASE"/>
    <property type="match status" value="1"/>
</dbReference>
<sequence>MTACENLAIIPLTAEAFAPFGDVIEARSANTFLINDGQAQRFHDLAKVDISTDGGRPLISLVRSAPTQFPLTLKLVERHPLGSQAFIPLGNYKFLIVVALTNDQDLPDTLHAFLSNGQQGINYHPGIWHHPLIVFDQTTDFLVIDRGGAGKNCDVVTLDGDLLIPEPQH</sequence>
<dbReference type="EMBL" id="AP021881">
    <property type="protein sequence ID" value="BBP00951.1"/>
    <property type="molecule type" value="Genomic_DNA"/>
</dbReference>
<comment type="similarity">
    <text evidence="5">Belongs to the ureidoglycolate lyase family.</text>
</comment>
<proteinExistence type="inferred from homology"/>
<comment type="catalytic activity">
    <reaction evidence="4 5">
        <text>(S)-ureidoglycolate = urea + glyoxylate</text>
        <dbReference type="Rhea" id="RHEA:11304"/>
        <dbReference type="ChEBI" id="CHEBI:16199"/>
        <dbReference type="ChEBI" id="CHEBI:36655"/>
        <dbReference type="ChEBI" id="CHEBI:57296"/>
        <dbReference type="EC" id="4.3.2.3"/>
    </reaction>
</comment>
<evidence type="ECO:0000256" key="3">
    <source>
        <dbReference type="ARBA" id="ARBA00023239"/>
    </source>
</evidence>
<dbReference type="AlphaFoldDB" id="A0A809RQ31"/>
<evidence type="ECO:0000313" key="6">
    <source>
        <dbReference type="EMBL" id="BBP00951.1"/>
    </source>
</evidence>
<name>A0A809RQ31_9PROT</name>
<evidence type="ECO:0000313" key="7">
    <source>
        <dbReference type="Proteomes" id="UP000463939"/>
    </source>
</evidence>
<dbReference type="InterPro" id="IPR024060">
    <property type="entry name" value="Ureidoglycolate_lyase_dom_sf"/>
</dbReference>
<dbReference type="PIRSF" id="PIRSF017306">
    <property type="entry name" value="Ureidogly_hydro"/>
    <property type="match status" value="1"/>
</dbReference>
<dbReference type="InterPro" id="IPR011051">
    <property type="entry name" value="RmlC_Cupin_sf"/>
</dbReference>
<comment type="subunit">
    <text evidence="1 5">Homodimer.</text>
</comment>
<protein>
    <recommendedName>
        <fullName evidence="5">Ureidoglycolate lyase</fullName>
        <ecNumber evidence="5">4.3.2.3</ecNumber>
    </recommendedName>
    <alternativeName>
        <fullName evidence="5">Ureidoglycolatase</fullName>
    </alternativeName>
</protein>
<dbReference type="EC" id="4.3.2.3" evidence="5"/>
<dbReference type="InterPro" id="IPR007247">
    <property type="entry name" value="Ureidogly_lyase"/>
</dbReference>
<comment type="cofactor">
    <cofactor evidence="5">
        <name>Ni(2+)</name>
        <dbReference type="ChEBI" id="CHEBI:49786"/>
    </cofactor>
</comment>
<dbReference type="GO" id="GO:0050385">
    <property type="term" value="F:ureidoglycolate lyase activity"/>
    <property type="evidence" value="ECO:0007669"/>
    <property type="project" value="UniProtKB-UniRule"/>
</dbReference>
<dbReference type="HAMAP" id="MF_00616">
    <property type="entry name" value="Ureidogly_lyase"/>
    <property type="match status" value="1"/>
</dbReference>
<keyword evidence="3 5" id="KW-0456">Lyase</keyword>
<evidence type="ECO:0000256" key="5">
    <source>
        <dbReference type="HAMAP-Rule" id="MF_00616"/>
    </source>
</evidence>
<dbReference type="PANTHER" id="PTHR21221:SF1">
    <property type="entry name" value="UREIDOGLYCOLATE LYASE"/>
    <property type="match status" value="1"/>
</dbReference>
<evidence type="ECO:0000256" key="2">
    <source>
        <dbReference type="ARBA" id="ARBA00022631"/>
    </source>
</evidence>
<evidence type="ECO:0000256" key="1">
    <source>
        <dbReference type="ARBA" id="ARBA00011738"/>
    </source>
</evidence>
<dbReference type="SUPFAM" id="SSF51182">
    <property type="entry name" value="RmlC-like cupins"/>
    <property type="match status" value="1"/>
</dbReference>
<organism evidence="6 7">
    <name type="scientific">Sulfuriferula nivalis</name>
    <dbReference type="NCBI Taxonomy" id="2675298"/>
    <lineage>
        <taxon>Bacteria</taxon>
        <taxon>Pseudomonadati</taxon>
        <taxon>Pseudomonadota</taxon>
        <taxon>Betaproteobacteria</taxon>
        <taxon>Nitrosomonadales</taxon>
        <taxon>Sulfuricellaceae</taxon>
        <taxon>Sulfuriferula</taxon>
    </lineage>
</organism>
<dbReference type="GO" id="GO:0004848">
    <property type="term" value="F:ureidoglycolate hydrolase activity"/>
    <property type="evidence" value="ECO:0007669"/>
    <property type="project" value="InterPro"/>
</dbReference>
<dbReference type="GO" id="GO:0000256">
    <property type="term" value="P:allantoin catabolic process"/>
    <property type="evidence" value="ECO:0007669"/>
    <property type="project" value="UniProtKB-UniRule"/>
</dbReference>
<dbReference type="Gene3D" id="2.60.120.480">
    <property type="entry name" value="Ureidoglycolate hydrolase"/>
    <property type="match status" value="1"/>
</dbReference>
<dbReference type="KEGG" id="sniv:SFSGTM_16590"/>
<dbReference type="NCBIfam" id="NF009932">
    <property type="entry name" value="PRK13395.1"/>
    <property type="match status" value="1"/>
</dbReference>
<dbReference type="InterPro" id="IPR047233">
    <property type="entry name" value="UAH_cupin"/>
</dbReference>
<dbReference type="GO" id="GO:0006145">
    <property type="term" value="P:purine nucleobase catabolic process"/>
    <property type="evidence" value="ECO:0007669"/>
    <property type="project" value="UniProtKB-UniRule"/>
</dbReference>
<gene>
    <name evidence="5 6" type="primary">allA</name>
    <name evidence="6" type="ORF">SFSGTM_16590</name>
</gene>
<comment type="function">
    <text evidence="5">Catalyzes the catabolism of the allantoin degradation intermediate (S)-ureidoglycolate, generating urea and glyoxylate. Involved in the utilization of allantoin as nitrogen source.</text>
</comment>